<sequence>MLAFLAMIAAQAPPPSDCQYDKPAMMALDERAFDQTMTGGWRTLANAGCDAQAADLIAEWRAGHPANPRTAGLLQWHEGQLRANAGQTARAIALFEAARKPAEEDGRFGWNLYVDGSIAFLRRDLAGLDTARAKLAALPRPAGYAPVGPDGKPRAYAWPMNLNILDGFVACWNRSYQQAYACAKPAVKTLPPE</sequence>
<dbReference type="Proteomes" id="UP000249555">
    <property type="component" value="Unassembled WGS sequence"/>
</dbReference>
<dbReference type="EMBL" id="QFMX01000005">
    <property type="protein sequence ID" value="PZO74941.1"/>
    <property type="molecule type" value="Genomic_DNA"/>
</dbReference>
<organism evidence="1 2">
    <name type="scientific">Sphingomonas taxi</name>
    <dbReference type="NCBI Taxonomy" id="1549858"/>
    <lineage>
        <taxon>Bacteria</taxon>
        <taxon>Pseudomonadati</taxon>
        <taxon>Pseudomonadota</taxon>
        <taxon>Alphaproteobacteria</taxon>
        <taxon>Sphingomonadales</taxon>
        <taxon>Sphingomonadaceae</taxon>
        <taxon>Sphingomonas</taxon>
    </lineage>
</organism>
<protein>
    <submittedName>
        <fullName evidence="1">Uncharacterized protein</fullName>
    </submittedName>
</protein>
<comment type="caution">
    <text evidence="1">The sequence shown here is derived from an EMBL/GenBank/DDBJ whole genome shotgun (WGS) entry which is preliminary data.</text>
</comment>
<accession>A0A2W5AWV8</accession>
<proteinExistence type="predicted"/>
<gene>
    <name evidence="1" type="ORF">DI640_06775</name>
</gene>
<reference evidence="1 2" key="1">
    <citation type="submission" date="2017-08" db="EMBL/GenBank/DDBJ databases">
        <title>Infants hospitalized years apart are colonized by the same room-sourced microbial strains.</title>
        <authorList>
            <person name="Brooks B."/>
            <person name="Olm M.R."/>
            <person name="Firek B.A."/>
            <person name="Baker R."/>
            <person name="Thomas B.C."/>
            <person name="Morowitz M.J."/>
            <person name="Banfield J.F."/>
        </authorList>
    </citation>
    <scope>NUCLEOTIDE SEQUENCE [LARGE SCALE GENOMIC DNA]</scope>
    <source>
        <strain evidence="1">S2_018_000_R3_119</strain>
    </source>
</reference>
<name>A0A2W5AWV8_9SPHN</name>
<evidence type="ECO:0000313" key="1">
    <source>
        <dbReference type="EMBL" id="PZO74941.1"/>
    </source>
</evidence>
<dbReference type="AlphaFoldDB" id="A0A2W5AWV8"/>
<evidence type="ECO:0000313" key="2">
    <source>
        <dbReference type="Proteomes" id="UP000249555"/>
    </source>
</evidence>